<reference evidence="2" key="1">
    <citation type="submission" date="2021-06" db="EMBL/GenBank/DDBJ databases">
        <title>Candida auris outbreak in lebanese hospital.</title>
        <authorList>
            <person name="Finianos M."/>
        </authorList>
    </citation>
    <scope>NUCLEOTIDE SEQUENCE</scope>
    <source>
        <strain evidence="2">CA7LBN</strain>
    </source>
</reference>
<feature type="region of interest" description="Disordered" evidence="1">
    <location>
        <begin position="607"/>
        <end position="698"/>
    </location>
</feature>
<sequence length="698" mass="79901">MFRLIATNTQAGLRPVLLRKVRGNSSSLKLASNVNLEPSFDFQNYFAIQISRNNSTKGISVSDKSEKLGNSVKIESVLSKPETKAPINPEILSKVKKFSTILAQATEKGEAGKYGRYSNALSELQKLFADDEVKEHLNKSVIFSYAAFLDEFILFNRNNRLSYKQNRDSDHYKNQSLNNDIILKSAILDMADGILRNKIHSKIKPRTLTHLFSAMIQSESFAELVELWEAGVNSNEGSSTYLTQDVLTAVLPVAYKIKRFSYEEICKIYDYNTKGKKVDLSLETSMGKIAIRAGDNSRGLDIMEELMKQYEKKPKNASVILHHLGDLHLNFIGHCQDIKIARHFYDKVVDSELPYRVVLKAPYVVSLFNNCYEAKEPFTNIATLWKQAIDFYNRGNERFSYHSRYSILNNSFFKIFFSVYPKYTEEGYDLLKGLIKSYDQIKDVDEILLNSIITNYNWEKKLVLQELLENFDKYPIERTPVSYRVCLKKMGEVEDYSNEEILAQWDKNVQFLDMEGYTYIPIADWAALRDCTIMSPFSEKRTSIYLEILNAYKNFHQDARACLRFSRWWLPRTHVAGKVAALSFSDDIQTDCDIDIRVPEFHSLKKNLHASKGNAPPTRQRKANETSRMTTTSSKHGQRLGGASTSEQEGRSESGRSGKEAAARAAELRYNQNKENLTLSQQKLKAMQLTSKRDKGLA</sequence>
<gene>
    <name evidence="2" type="ORF">CA7LBN_001022</name>
</gene>
<feature type="compositionally biased region" description="Polar residues" evidence="1">
    <location>
        <begin position="670"/>
        <end position="683"/>
    </location>
</feature>
<protein>
    <submittedName>
        <fullName evidence="2">Uncharacterized protein</fullName>
    </submittedName>
</protein>
<feature type="compositionally biased region" description="Basic and acidic residues" evidence="1">
    <location>
        <begin position="648"/>
        <end position="662"/>
    </location>
</feature>
<evidence type="ECO:0000256" key="1">
    <source>
        <dbReference type="SAM" id="MobiDB-lite"/>
    </source>
</evidence>
<organism evidence="2">
    <name type="scientific">Candidozyma auris</name>
    <name type="common">Yeast</name>
    <name type="synonym">Candida auris</name>
    <dbReference type="NCBI Taxonomy" id="498019"/>
    <lineage>
        <taxon>Eukaryota</taxon>
        <taxon>Fungi</taxon>
        <taxon>Dikarya</taxon>
        <taxon>Ascomycota</taxon>
        <taxon>Saccharomycotina</taxon>
        <taxon>Pichiomycetes</taxon>
        <taxon>Metschnikowiaceae</taxon>
        <taxon>Candidozyma</taxon>
    </lineage>
</organism>
<feature type="compositionally biased region" description="Polar residues" evidence="1">
    <location>
        <begin position="626"/>
        <end position="635"/>
    </location>
</feature>
<name>A0A8F2W1V6_CANAR</name>
<accession>A0A8F2W1V6</accession>
<dbReference type="EMBL" id="CP076749">
    <property type="protein sequence ID" value="QWW22276.1"/>
    <property type="molecule type" value="Genomic_DNA"/>
</dbReference>
<proteinExistence type="predicted"/>
<dbReference type="AlphaFoldDB" id="A0A8F2W1V6"/>
<evidence type="ECO:0000313" key="2">
    <source>
        <dbReference type="EMBL" id="QWW22276.1"/>
    </source>
</evidence>
<dbReference type="Proteomes" id="UP000825438">
    <property type="component" value="Chromosome I"/>
</dbReference>